<dbReference type="Gene3D" id="3.40.50.150">
    <property type="entry name" value="Vaccinia Virus protein VP39"/>
    <property type="match status" value="1"/>
</dbReference>
<evidence type="ECO:0000313" key="12">
    <source>
        <dbReference type="EMBL" id="UOE20488.1"/>
    </source>
</evidence>
<dbReference type="InterPro" id="IPR029063">
    <property type="entry name" value="SAM-dependent_MTases_sf"/>
</dbReference>
<protein>
    <recommendedName>
        <fullName evidence="4">Protein-L-isoaspartate O-methyltransferase</fullName>
        <ecNumber evidence="3">2.1.1.77</ecNumber>
    </recommendedName>
    <alternativeName>
        <fullName evidence="11">L-isoaspartyl protein carboxyl methyltransferase</fullName>
    </alternativeName>
    <alternativeName>
        <fullName evidence="9">Protein L-isoaspartyl methyltransferase</fullName>
    </alternativeName>
    <alternativeName>
        <fullName evidence="10">Protein-beta-aspartate methyltransferase</fullName>
    </alternativeName>
</protein>
<evidence type="ECO:0000256" key="10">
    <source>
        <dbReference type="ARBA" id="ARBA00031323"/>
    </source>
</evidence>
<dbReference type="AlphaFoldDB" id="A0A399G1Y1"/>
<evidence type="ECO:0000256" key="1">
    <source>
        <dbReference type="ARBA" id="ARBA00004496"/>
    </source>
</evidence>
<dbReference type="RefSeq" id="WP_068689181.1">
    <property type="nucleotide sequence ID" value="NZ_CP063196.1"/>
</dbReference>
<dbReference type="PANTHER" id="PTHR11579">
    <property type="entry name" value="PROTEIN-L-ISOASPARTATE O-METHYLTRANSFERASE"/>
    <property type="match status" value="1"/>
</dbReference>
<keyword evidence="13" id="KW-1185">Reference proteome</keyword>
<dbReference type="SUPFAM" id="SSF53335">
    <property type="entry name" value="S-adenosyl-L-methionine-dependent methyltransferases"/>
    <property type="match status" value="1"/>
</dbReference>
<dbReference type="Pfam" id="PF01135">
    <property type="entry name" value="PCMT"/>
    <property type="match status" value="1"/>
</dbReference>
<evidence type="ECO:0000256" key="9">
    <source>
        <dbReference type="ARBA" id="ARBA00030757"/>
    </source>
</evidence>
<dbReference type="GO" id="GO:0032259">
    <property type="term" value="P:methylation"/>
    <property type="evidence" value="ECO:0007669"/>
    <property type="project" value="UniProtKB-KW"/>
</dbReference>
<reference evidence="12" key="1">
    <citation type="submission" date="2020-10" db="EMBL/GenBank/DDBJ databases">
        <title>De novo genome project of the cellulose decomposer Thermobifida halotolerans type strain.</title>
        <authorList>
            <person name="Nagy I."/>
            <person name="Horvath B."/>
            <person name="Kukolya J."/>
            <person name="Nagy I."/>
            <person name="Orsini M."/>
        </authorList>
    </citation>
    <scope>NUCLEOTIDE SEQUENCE</scope>
    <source>
        <strain evidence="12">DSM 44931</strain>
    </source>
</reference>
<dbReference type="CDD" id="cd02440">
    <property type="entry name" value="AdoMet_MTases"/>
    <property type="match status" value="1"/>
</dbReference>
<dbReference type="OrthoDB" id="4035289at2"/>
<evidence type="ECO:0000256" key="6">
    <source>
        <dbReference type="ARBA" id="ARBA00022603"/>
    </source>
</evidence>
<comment type="subcellular location">
    <subcellularLocation>
        <location evidence="1">Cytoplasm</location>
    </subcellularLocation>
</comment>
<name>A0A399G1Y1_9ACTN</name>
<evidence type="ECO:0000256" key="3">
    <source>
        <dbReference type="ARBA" id="ARBA00011890"/>
    </source>
</evidence>
<dbReference type="EMBL" id="CP063196">
    <property type="protein sequence ID" value="UOE20488.1"/>
    <property type="molecule type" value="Genomic_DNA"/>
</dbReference>
<organism evidence="12 13">
    <name type="scientific">Thermobifida halotolerans</name>
    <dbReference type="NCBI Taxonomy" id="483545"/>
    <lineage>
        <taxon>Bacteria</taxon>
        <taxon>Bacillati</taxon>
        <taxon>Actinomycetota</taxon>
        <taxon>Actinomycetes</taxon>
        <taxon>Streptosporangiales</taxon>
        <taxon>Nocardiopsidaceae</taxon>
        <taxon>Thermobifida</taxon>
    </lineage>
</organism>
<dbReference type="EC" id="2.1.1.77" evidence="3"/>
<evidence type="ECO:0000256" key="4">
    <source>
        <dbReference type="ARBA" id="ARBA00013346"/>
    </source>
</evidence>
<dbReference type="GO" id="GO:0005737">
    <property type="term" value="C:cytoplasm"/>
    <property type="evidence" value="ECO:0007669"/>
    <property type="project" value="UniProtKB-SubCell"/>
</dbReference>
<evidence type="ECO:0000256" key="2">
    <source>
        <dbReference type="ARBA" id="ARBA00005369"/>
    </source>
</evidence>
<evidence type="ECO:0000256" key="7">
    <source>
        <dbReference type="ARBA" id="ARBA00022679"/>
    </source>
</evidence>
<keyword evidence="8" id="KW-0949">S-adenosyl-L-methionine</keyword>
<evidence type="ECO:0000256" key="11">
    <source>
        <dbReference type="ARBA" id="ARBA00031350"/>
    </source>
</evidence>
<dbReference type="InterPro" id="IPR000682">
    <property type="entry name" value="PCMT"/>
</dbReference>
<gene>
    <name evidence="12" type="ORF">NI17_004470</name>
</gene>
<comment type="similarity">
    <text evidence="2">Belongs to the methyltransferase superfamily. L-isoaspartyl/D-aspartyl protein methyltransferase family.</text>
</comment>
<keyword evidence="7" id="KW-0808">Transferase</keyword>
<dbReference type="PANTHER" id="PTHR11579:SF0">
    <property type="entry name" value="PROTEIN-L-ISOASPARTATE(D-ASPARTATE) O-METHYLTRANSFERASE"/>
    <property type="match status" value="1"/>
</dbReference>
<evidence type="ECO:0000256" key="8">
    <source>
        <dbReference type="ARBA" id="ARBA00022691"/>
    </source>
</evidence>
<proteinExistence type="inferred from homology"/>
<dbReference type="GO" id="GO:0004719">
    <property type="term" value="F:protein-L-isoaspartate (D-aspartate) O-methyltransferase activity"/>
    <property type="evidence" value="ECO:0007669"/>
    <property type="project" value="UniProtKB-EC"/>
</dbReference>
<keyword evidence="6 12" id="KW-0489">Methyltransferase</keyword>
<evidence type="ECO:0000256" key="5">
    <source>
        <dbReference type="ARBA" id="ARBA00022490"/>
    </source>
</evidence>
<sequence>MTAPRDSGGPAALVGLLRERGLLGDPAWERAFLRVERHRFVPDVIWAVDADRSDGQLLAVGRDDPYWWQTVHQDVAIATQVDDGSPAGHGGRGRYVTSSASQPSLMLAMLDSLDATEGMRVLEIGTGTGYNAALLAARLGSARVVSVEIDAALAEHARRRLASAGFAPTVVVGDGAEGAPEHAPYDRVLATAAAGDIPYAWVAQTRPGGLVLLPWGNPYSSTGLLRLRVAADGTASGRVLTRAGFMWLRQQRAPTGGWRRYVDTGAAADVSATAVDPGDLLHLASPARFAVGALVPGLCQVVLPAADGSGESTLWLYDGSGAWASVDHVPGADIFTVEQHGRRRLWDEVERAHRWWRRSGRPDRERFGVTVTPESQTVWLDEPDHPIPAPLGG</sequence>
<dbReference type="KEGG" id="thao:NI17_004470"/>
<evidence type="ECO:0000313" key="13">
    <source>
        <dbReference type="Proteomes" id="UP000265719"/>
    </source>
</evidence>
<keyword evidence="5" id="KW-0963">Cytoplasm</keyword>
<dbReference type="Proteomes" id="UP000265719">
    <property type="component" value="Chromosome"/>
</dbReference>
<accession>A0A399G1Y1</accession>